<dbReference type="AlphaFoldDB" id="A0A017RRG3"/>
<accession>A0A017RRG3</accession>
<gene>
    <name evidence="3" type="ORF">Q428_13770</name>
</gene>
<organism evidence="3 4">
    <name type="scientific">Fervidicella metallireducens AeB</name>
    <dbReference type="NCBI Taxonomy" id="1403537"/>
    <lineage>
        <taxon>Bacteria</taxon>
        <taxon>Bacillati</taxon>
        <taxon>Bacillota</taxon>
        <taxon>Clostridia</taxon>
        <taxon>Eubacteriales</taxon>
        <taxon>Clostridiaceae</taxon>
        <taxon>Fervidicella</taxon>
    </lineage>
</organism>
<comment type="caution">
    <text evidence="3">The sequence shown here is derived from an EMBL/GenBank/DDBJ whole genome shotgun (WGS) entry which is preliminary data.</text>
</comment>
<dbReference type="EMBL" id="AZQP01000064">
    <property type="protein sequence ID" value="EYE87358.1"/>
    <property type="molecule type" value="Genomic_DNA"/>
</dbReference>
<keyword evidence="1" id="KW-0175">Coiled coil</keyword>
<name>A0A017RRG3_9CLOT</name>
<sequence>MDKVTRNKTNRKSRQKIYIALSTVLLGLAIMFGTYYYMSNRVSFQYINTLYSEKENIDKANSLITETIKKLNSNSNNPENINELKSSVIEAESKIQDSLDRLKKYNPPAQYNMDFNNYLKAISLNKKLYNQTNLILKNSNSKDAFNAIDTLSKLIDEIKITYEKSNAKKATIKLPNEITNLPEVLNQITLVEYKKHEEKNRLLEQYTTYFDSMEMVIQSLNVELTNLNDNLMAMKNNETSIESVYMAIENKLSNLATIKSEYSKISVPAALADSHKLFEEILKSYNYYCQDFKSALTKLEQSGNYRTEIDFIELDGNFQEISAKFEEYVTKFNDNKNFYTNPDNIKKQ</sequence>
<dbReference type="OrthoDB" id="1950661at2"/>
<reference evidence="3 4" key="1">
    <citation type="journal article" date="2014" name="Genome Announc.">
        <title>Draft Genome Sequence of Fervidicella metallireducens Strain AeBT, an Iron-Reducing Thermoanaerobe from the Great Artesian Basin.</title>
        <authorList>
            <person name="Patel B.K."/>
        </authorList>
    </citation>
    <scope>NUCLEOTIDE SEQUENCE [LARGE SCALE GENOMIC DNA]</scope>
    <source>
        <strain evidence="3 4">AeB</strain>
    </source>
</reference>
<feature type="transmembrane region" description="Helical" evidence="2">
    <location>
        <begin position="17"/>
        <end position="38"/>
    </location>
</feature>
<dbReference type="RefSeq" id="WP_035381575.1">
    <property type="nucleotide sequence ID" value="NZ_AZQP01000064.1"/>
</dbReference>
<keyword evidence="4" id="KW-1185">Reference proteome</keyword>
<protein>
    <submittedName>
        <fullName evidence="3">Uncharacterized protein</fullName>
    </submittedName>
</protein>
<keyword evidence="2" id="KW-0812">Transmembrane</keyword>
<dbReference type="Proteomes" id="UP000019681">
    <property type="component" value="Unassembled WGS sequence"/>
</dbReference>
<evidence type="ECO:0000256" key="2">
    <source>
        <dbReference type="SAM" id="Phobius"/>
    </source>
</evidence>
<evidence type="ECO:0000313" key="4">
    <source>
        <dbReference type="Proteomes" id="UP000019681"/>
    </source>
</evidence>
<evidence type="ECO:0000313" key="3">
    <source>
        <dbReference type="EMBL" id="EYE87358.1"/>
    </source>
</evidence>
<evidence type="ECO:0000256" key="1">
    <source>
        <dbReference type="SAM" id="Coils"/>
    </source>
</evidence>
<keyword evidence="2" id="KW-0472">Membrane</keyword>
<keyword evidence="2" id="KW-1133">Transmembrane helix</keyword>
<proteinExistence type="predicted"/>
<feature type="coiled-coil region" evidence="1">
    <location>
        <begin position="210"/>
        <end position="237"/>
    </location>
</feature>